<evidence type="ECO:0000313" key="2">
    <source>
        <dbReference type="Proteomes" id="UP001055811"/>
    </source>
</evidence>
<reference evidence="2" key="1">
    <citation type="journal article" date="2022" name="Mol. Ecol. Resour.">
        <title>The genomes of chicory, endive, great burdock and yacon provide insights into Asteraceae palaeo-polyploidization history and plant inulin production.</title>
        <authorList>
            <person name="Fan W."/>
            <person name="Wang S."/>
            <person name="Wang H."/>
            <person name="Wang A."/>
            <person name="Jiang F."/>
            <person name="Liu H."/>
            <person name="Zhao H."/>
            <person name="Xu D."/>
            <person name="Zhang Y."/>
        </authorList>
    </citation>
    <scope>NUCLEOTIDE SEQUENCE [LARGE SCALE GENOMIC DNA]</scope>
    <source>
        <strain evidence="2">cv. Punajuju</strain>
    </source>
</reference>
<organism evidence="1 2">
    <name type="scientific">Cichorium intybus</name>
    <name type="common">Chicory</name>
    <dbReference type="NCBI Taxonomy" id="13427"/>
    <lineage>
        <taxon>Eukaryota</taxon>
        <taxon>Viridiplantae</taxon>
        <taxon>Streptophyta</taxon>
        <taxon>Embryophyta</taxon>
        <taxon>Tracheophyta</taxon>
        <taxon>Spermatophyta</taxon>
        <taxon>Magnoliopsida</taxon>
        <taxon>eudicotyledons</taxon>
        <taxon>Gunneridae</taxon>
        <taxon>Pentapetalae</taxon>
        <taxon>asterids</taxon>
        <taxon>campanulids</taxon>
        <taxon>Asterales</taxon>
        <taxon>Asteraceae</taxon>
        <taxon>Cichorioideae</taxon>
        <taxon>Cichorieae</taxon>
        <taxon>Cichoriinae</taxon>
        <taxon>Cichorium</taxon>
    </lineage>
</organism>
<proteinExistence type="predicted"/>
<keyword evidence="2" id="KW-1185">Reference proteome</keyword>
<comment type="caution">
    <text evidence="1">The sequence shown here is derived from an EMBL/GenBank/DDBJ whole genome shotgun (WGS) entry which is preliminary data.</text>
</comment>
<reference evidence="1 2" key="2">
    <citation type="journal article" date="2022" name="Mol. Ecol. Resour.">
        <title>The genomes of chicory, endive, great burdock and yacon provide insights into Asteraceae paleo-polyploidization history and plant inulin production.</title>
        <authorList>
            <person name="Fan W."/>
            <person name="Wang S."/>
            <person name="Wang H."/>
            <person name="Wang A."/>
            <person name="Jiang F."/>
            <person name="Liu H."/>
            <person name="Zhao H."/>
            <person name="Xu D."/>
            <person name="Zhang Y."/>
        </authorList>
    </citation>
    <scope>NUCLEOTIDE SEQUENCE [LARGE SCALE GENOMIC DNA]</scope>
    <source>
        <strain evidence="2">cv. Punajuju</strain>
        <tissue evidence="1">Leaves</tissue>
    </source>
</reference>
<name>A0ACB9GZ04_CICIN</name>
<dbReference type="Proteomes" id="UP001055811">
    <property type="component" value="Linkage Group LG01"/>
</dbReference>
<evidence type="ECO:0000313" key="1">
    <source>
        <dbReference type="EMBL" id="KAI3788829.1"/>
    </source>
</evidence>
<dbReference type="EMBL" id="CM042009">
    <property type="protein sequence ID" value="KAI3788829.1"/>
    <property type="molecule type" value="Genomic_DNA"/>
</dbReference>
<accession>A0ACB9GZ04</accession>
<gene>
    <name evidence="1" type="ORF">L2E82_01607</name>
</gene>
<sequence>MKMMRLCGSILASSKIFKQPLRVLERSLAAYLSTTKHSYEPRFFASQPTTTPQEDTTFLQKDTGINVVEEKATSGVRVMSIQHVKPDKPTPHKLRLFKLSALDQINAPSYVPFVFFYANNVNRNTNIDIDNLVVERSKLLRDSLSETLTRFYPIAGKYIDDHHIECNDEGVYYVETRVDGELSSFIAKPDYKLLQGLLPMPPNLKEPTRGYYLSMIQVNFFSCGGVGISMSNSHKLIDGCTYTTFLNAWASAAKGDQQKIVYPNFISSSLFLPNTKTPTYPSFPLSSLAIWPLMLRKGKCSTKRFRFDAAALQALKAKVSVSSTRVVAVTSLIWKCATTASRKLRGERPSILQIAVNIRGRFEPPLPRNAFGNIIWNAVAKCDVNDRLWLDAMVEHVKAGISKIDTSFVEQFKGEQGSDNVIDEIQRLGSQMSSYDADYYSSSSMCHSGMYDADFGWGRPVWSCLGYLNNDVPLYANVILLMDTSNGDGVEAWVTLSQEEMAIVERDPDLLLYASVEPSPFQG</sequence>
<protein>
    <submittedName>
        <fullName evidence="1">Uncharacterized protein</fullName>
    </submittedName>
</protein>